<feature type="binding site" evidence="1">
    <location>
        <position position="82"/>
    </location>
    <ligand>
        <name>Ni(2+)</name>
        <dbReference type="ChEBI" id="CHEBI:49786"/>
    </ligand>
</feature>
<evidence type="ECO:0000256" key="1">
    <source>
        <dbReference type="PIRSR" id="PIRSR037847-1"/>
    </source>
</evidence>
<feature type="domain" description="3H" evidence="2">
    <location>
        <begin position="78"/>
        <end position="174"/>
    </location>
</feature>
<gene>
    <name evidence="4" type="ORF">SAMN05421734_103163</name>
</gene>
<dbReference type="Gene3D" id="1.10.10.10">
    <property type="entry name" value="Winged helix-like DNA-binding domain superfamily/Winged helix DNA-binding domain"/>
    <property type="match status" value="1"/>
</dbReference>
<dbReference type="InterPro" id="IPR004173">
    <property type="entry name" value="3H_domain"/>
</dbReference>
<evidence type="ECO:0008006" key="6">
    <source>
        <dbReference type="Google" id="ProtNLM"/>
    </source>
</evidence>
<dbReference type="InterPro" id="IPR013196">
    <property type="entry name" value="HTH_11"/>
</dbReference>
<dbReference type="RefSeq" id="WP_090794252.1">
    <property type="nucleotide sequence ID" value="NZ_FMYI01000003.1"/>
</dbReference>
<dbReference type="GO" id="GO:0046872">
    <property type="term" value="F:metal ion binding"/>
    <property type="evidence" value="ECO:0007669"/>
    <property type="project" value="UniProtKB-KW"/>
</dbReference>
<name>A0A1G6HQ50_9BACI</name>
<dbReference type="PANTHER" id="PTHR40068:SF1">
    <property type="entry name" value="TRANSCRIPTION REPRESSOR NIAR-RELATED"/>
    <property type="match status" value="1"/>
</dbReference>
<feature type="binding site" evidence="1">
    <location>
        <position position="151"/>
    </location>
    <ligand>
        <name>Ni(2+)</name>
        <dbReference type="ChEBI" id="CHEBI:49786"/>
    </ligand>
</feature>
<sequence>MANKLIGKERREAISNWLKNEGQPIKGSELAKRAGVSRQVIVQDISLLKAQNYAIMATSQGYMLLNTNEQESKAKRIVACKHNPEDTQAELEAIVDQGVTVKNVMVEHPIYGEIEASVMVSDRHDVHNFIQNVESKNAPYLLELTEGTHLHTLEAENEDKLDAAEAALKELGFLLN</sequence>
<feature type="binding site" evidence="1">
    <location>
        <position position="149"/>
    </location>
    <ligand>
        <name>Ni(2+)</name>
        <dbReference type="ChEBI" id="CHEBI:49786"/>
    </ligand>
</feature>
<organism evidence="4 5">
    <name type="scientific">Pelagirhabdus alkalitolerans</name>
    <dbReference type="NCBI Taxonomy" id="1612202"/>
    <lineage>
        <taxon>Bacteria</taxon>
        <taxon>Bacillati</taxon>
        <taxon>Bacillota</taxon>
        <taxon>Bacilli</taxon>
        <taxon>Bacillales</taxon>
        <taxon>Bacillaceae</taxon>
        <taxon>Pelagirhabdus</taxon>
    </lineage>
</organism>
<dbReference type="InterPro" id="IPR035922">
    <property type="entry name" value="3H_dom_sf"/>
</dbReference>
<dbReference type="Pfam" id="PF02829">
    <property type="entry name" value="3H"/>
    <property type="match status" value="1"/>
</dbReference>
<dbReference type="SUPFAM" id="SSF75500">
    <property type="entry name" value="Putative transcriptional regulator TM1602, C-terminal domain"/>
    <property type="match status" value="1"/>
</dbReference>
<reference evidence="5" key="1">
    <citation type="submission" date="2016-09" db="EMBL/GenBank/DDBJ databases">
        <authorList>
            <person name="Varghese N."/>
            <person name="Submissions S."/>
        </authorList>
    </citation>
    <scope>NUCLEOTIDE SEQUENCE [LARGE SCALE GENOMIC DNA]</scope>
    <source>
        <strain evidence="5">S5</strain>
    </source>
</reference>
<dbReference type="AlphaFoldDB" id="A0A1G6HQ50"/>
<dbReference type="Pfam" id="PF08279">
    <property type="entry name" value="HTH_11"/>
    <property type="match status" value="1"/>
</dbReference>
<accession>A0A1G6HQ50</accession>
<evidence type="ECO:0000313" key="4">
    <source>
        <dbReference type="EMBL" id="SDB96273.1"/>
    </source>
</evidence>
<dbReference type="InterPro" id="IPR036390">
    <property type="entry name" value="WH_DNA-bd_sf"/>
</dbReference>
<evidence type="ECO:0000313" key="5">
    <source>
        <dbReference type="Proteomes" id="UP000242949"/>
    </source>
</evidence>
<dbReference type="InterPro" id="IPR036388">
    <property type="entry name" value="WH-like_DNA-bd_sf"/>
</dbReference>
<dbReference type="EMBL" id="FMYI01000003">
    <property type="protein sequence ID" value="SDB96273.1"/>
    <property type="molecule type" value="Genomic_DNA"/>
</dbReference>
<feature type="binding site" evidence="1">
    <location>
        <position position="90"/>
    </location>
    <ligand>
        <name>Ni(2+)</name>
        <dbReference type="ChEBI" id="CHEBI:49786"/>
    </ligand>
</feature>
<dbReference type="STRING" id="1612202.SAMN05421734_103163"/>
<dbReference type="InterPro" id="IPR026043">
    <property type="entry name" value="NadR"/>
</dbReference>
<dbReference type="Proteomes" id="UP000242949">
    <property type="component" value="Unassembled WGS sequence"/>
</dbReference>
<evidence type="ECO:0000259" key="2">
    <source>
        <dbReference type="Pfam" id="PF02829"/>
    </source>
</evidence>
<feature type="domain" description="Helix-turn-helix type 11" evidence="3">
    <location>
        <begin position="10"/>
        <end position="62"/>
    </location>
</feature>
<keyword evidence="1" id="KW-0533">Nickel</keyword>
<evidence type="ECO:0000259" key="3">
    <source>
        <dbReference type="Pfam" id="PF08279"/>
    </source>
</evidence>
<dbReference type="Gene3D" id="3.30.1340.20">
    <property type="entry name" value="3H domain"/>
    <property type="match status" value="1"/>
</dbReference>
<dbReference type="OrthoDB" id="9792661at2"/>
<proteinExistence type="predicted"/>
<dbReference type="SUPFAM" id="SSF46785">
    <property type="entry name" value="Winged helix' DNA-binding domain"/>
    <property type="match status" value="1"/>
</dbReference>
<dbReference type="PIRSF" id="PIRSF037847">
    <property type="entry name" value="NiaR"/>
    <property type="match status" value="1"/>
</dbReference>
<dbReference type="PANTHER" id="PTHR40068">
    <property type="entry name" value="TRANSCRIPTION REPRESSOR NIAR-RELATED"/>
    <property type="match status" value="1"/>
</dbReference>
<protein>
    <recommendedName>
        <fullName evidence="6">Transcriptional regulator</fullName>
    </recommendedName>
</protein>
<keyword evidence="5" id="KW-1185">Reference proteome</keyword>
<keyword evidence="1" id="KW-0479">Metal-binding</keyword>